<evidence type="ECO:0000256" key="1">
    <source>
        <dbReference type="ARBA" id="ARBA00022490"/>
    </source>
</evidence>
<dbReference type="PANTHER" id="PTHR32338:SF10">
    <property type="entry name" value="N-ACETYL-GAMMA-GLUTAMYL-PHOSPHATE REDUCTASE, CHLOROPLASTIC-RELATED"/>
    <property type="match status" value="1"/>
</dbReference>
<keyword evidence="1 6" id="KW-0963">Cytoplasm</keyword>
<dbReference type="Pfam" id="PF22698">
    <property type="entry name" value="Semialdhyde_dhC_1"/>
    <property type="match status" value="1"/>
</dbReference>
<comment type="function">
    <text evidence="6">Catalyzes the NADPH-dependent reduction of N-acetyl-5-glutamyl phosphate to yield N-acetyl-L-glutamate 5-semialdehyde.</text>
</comment>
<dbReference type="GO" id="GO:0005737">
    <property type="term" value="C:cytoplasm"/>
    <property type="evidence" value="ECO:0007669"/>
    <property type="project" value="UniProtKB-SubCell"/>
</dbReference>
<dbReference type="SUPFAM" id="SSF51735">
    <property type="entry name" value="NAD(P)-binding Rossmann-fold domains"/>
    <property type="match status" value="1"/>
</dbReference>
<evidence type="ECO:0000256" key="2">
    <source>
        <dbReference type="ARBA" id="ARBA00022571"/>
    </source>
</evidence>
<evidence type="ECO:0000313" key="8">
    <source>
        <dbReference type="EMBL" id="APZ54086.1"/>
    </source>
</evidence>
<dbReference type="OrthoDB" id="9801289at2"/>
<dbReference type="InterPro" id="IPR000534">
    <property type="entry name" value="Semialdehyde_DH_NAD-bd"/>
</dbReference>
<keyword evidence="3 6" id="KW-0028">Amino-acid biosynthesis</keyword>
<dbReference type="InterPro" id="IPR010136">
    <property type="entry name" value="AGPR_type-2"/>
</dbReference>
<dbReference type="RefSeq" id="WP_076703266.1">
    <property type="nucleotide sequence ID" value="NZ_CP015093.1"/>
</dbReference>
<keyword evidence="2 6" id="KW-0055">Arginine biosynthesis</keyword>
<dbReference type="AlphaFoldDB" id="A0A1P8UXK8"/>
<dbReference type="EMBL" id="CP015093">
    <property type="protein sequence ID" value="APZ54086.1"/>
    <property type="molecule type" value="Genomic_DNA"/>
</dbReference>
<dbReference type="InterPro" id="IPR036291">
    <property type="entry name" value="NAD(P)-bd_dom_sf"/>
</dbReference>
<dbReference type="CDD" id="cd17896">
    <property type="entry name" value="AGPR_2_N"/>
    <property type="match status" value="1"/>
</dbReference>
<dbReference type="GO" id="GO:0003942">
    <property type="term" value="F:N-acetyl-gamma-glutamyl-phosphate reductase activity"/>
    <property type="evidence" value="ECO:0007669"/>
    <property type="project" value="UniProtKB-UniRule"/>
</dbReference>
<feature type="active site" evidence="6">
    <location>
        <position position="116"/>
    </location>
</feature>
<dbReference type="Gene3D" id="3.30.360.10">
    <property type="entry name" value="Dihydrodipicolinate Reductase, domain 2"/>
    <property type="match status" value="1"/>
</dbReference>
<evidence type="ECO:0000313" key="9">
    <source>
        <dbReference type="Proteomes" id="UP000187059"/>
    </source>
</evidence>
<dbReference type="GO" id="GO:0051287">
    <property type="term" value="F:NAD binding"/>
    <property type="evidence" value="ECO:0007669"/>
    <property type="project" value="InterPro"/>
</dbReference>
<name>A0A1P8UXK8_9RHOB</name>
<evidence type="ECO:0000259" key="7">
    <source>
        <dbReference type="SMART" id="SM00859"/>
    </source>
</evidence>
<dbReference type="SMART" id="SM00859">
    <property type="entry name" value="Semialdhyde_dh"/>
    <property type="match status" value="1"/>
</dbReference>
<comment type="pathway">
    <text evidence="6">Amino-acid biosynthesis; L-arginine biosynthesis; N(2)-acetyl-L-ornithine from L-glutamate: step 3/4.</text>
</comment>
<dbReference type="Proteomes" id="UP000187059">
    <property type="component" value="Chromosome"/>
</dbReference>
<keyword evidence="9" id="KW-1185">Reference proteome</keyword>
<dbReference type="HAMAP" id="MF_01110">
    <property type="entry name" value="ArgC_type2"/>
    <property type="match status" value="1"/>
</dbReference>
<keyword evidence="4 6" id="KW-0521">NADP</keyword>
<dbReference type="KEGG" id="paby:Ga0080574_TMP3752"/>
<evidence type="ECO:0000256" key="4">
    <source>
        <dbReference type="ARBA" id="ARBA00022857"/>
    </source>
</evidence>
<dbReference type="InterPro" id="IPR058924">
    <property type="entry name" value="AGPR_dimerisation_dom"/>
</dbReference>
<feature type="domain" description="Semialdehyde dehydrogenase NAD-binding" evidence="7">
    <location>
        <begin position="4"/>
        <end position="105"/>
    </location>
</feature>
<evidence type="ECO:0000256" key="3">
    <source>
        <dbReference type="ARBA" id="ARBA00022605"/>
    </source>
</evidence>
<dbReference type="Gene3D" id="3.40.50.720">
    <property type="entry name" value="NAD(P)-binding Rossmann-like Domain"/>
    <property type="match status" value="1"/>
</dbReference>
<proteinExistence type="inferred from homology"/>
<accession>A0A1P8UXK8</accession>
<comment type="subcellular location">
    <subcellularLocation>
        <location evidence="6">Cytoplasm</location>
    </subcellularLocation>
</comment>
<protein>
    <recommendedName>
        <fullName evidence="6">N-acetyl-gamma-glutamyl-phosphate reductase</fullName>
        <shortName evidence="6">AGPR</shortName>
        <ecNumber evidence="6">1.2.1.38</ecNumber>
    </recommendedName>
    <alternativeName>
        <fullName evidence="6">N-acetyl-glutamate semialdehyde dehydrogenase</fullName>
        <shortName evidence="6">NAGSA dehydrogenase</shortName>
    </alternativeName>
</protein>
<sequence>MAYKVFIDGEAGTTGLQIRERLDARADIALVKVAPERRKDPGARSEALAEADVAILCLPDDAARETVALAEPHGTRIIDASTAHRVAEGWVFGFAEMAKGQREAIASARHVSNPGCWSTCAIALIRPLVEAGLIAPGAAPAISGVSGYTGGGKSMIAEFESGEMQGGFLYGVSQAHKHLPEIAKHGLLDAAPVFVPSVGDYAQGMAVAVQLPGLGAEGFTAAEAALRAAYAGERFVSVVDPSVHEPRVMPQRLNGTNRLELSVHGNAQTGAVVLVAVLDNLGKGASGAAVQNLNIMLGVDEGAGLEGGAAAAAE</sequence>
<evidence type="ECO:0000256" key="5">
    <source>
        <dbReference type="ARBA" id="ARBA00023002"/>
    </source>
</evidence>
<dbReference type="STRING" id="1250539.Ga0080574_TMP3752"/>
<dbReference type="NCBIfam" id="TIGR01851">
    <property type="entry name" value="argC_other"/>
    <property type="match status" value="1"/>
</dbReference>
<organism evidence="8 9">
    <name type="scientific">Salipiger abyssi</name>
    <dbReference type="NCBI Taxonomy" id="1250539"/>
    <lineage>
        <taxon>Bacteria</taxon>
        <taxon>Pseudomonadati</taxon>
        <taxon>Pseudomonadota</taxon>
        <taxon>Alphaproteobacteria</taxon>
        <taxon>Rhodobacterales</taxon>
        <taxon>Roseobacteraceae</taxon>
        <taxon>Salipiger</taxon>
    </lineage>
</organism>
<comment type="similarity">
    <text evidence="6">Belongs to the NAGSA dehydrogenase family. Type 2 subfamily.</text>
</comment>
<dbReference type="EC" id="1.2.1.38" evidence="6"/>
<dbReference type="UniPathway" id="UPA00068">
    <property type="reaction ID" value="UER00108"/>
</dbReference>
<dbReference type="Pfam" id="PF01118">
    <property type="entry name" value="Semialdhyde_dh"/>
    <property type="match status" value="1"/>
</dbReference>
<dbReference type="PANTHER" id="PTHR32338">
    <property type="entry name" value="N-ACETYL-GAMMA-GLUTAMYL-PHOSPHATE REDUCTASE, CHLOROPLASTIC-RELATED-RELATED"/>
    <property type="match status" value="1"/>
</dbReference>
<dbReference type="SUPFAM" id="SSF55347">
    <property type="entry name" value="Glyceraldehyde-3-phosphate dehydrogenase-like, C-terminal domain"/>
    <property type="match status" value="1"/>
</dbReference>
<dbReference type="CDD" id="cd23935">
    <property type="entry name" value="AGPR_2_C"/>
    <property type="match status" value="1"/>
</dbReference>
<dbReference type="GO" id="GO:0006526">
    <property type="term" value="P:L-arginine biosynthetic process"/>
    <property type="evidence" value="ECO:0007669"/>
    <property type="project" value="UniProtKB-UniRule"/>
</dbReference>
<comment type="catalytic activity">
    <reaction evidence="6">
        <text>N-acetyl-L-glutamate 5-semialdehyde + phosphate + NADP(+) = N-acetyl-L-glutamyl 5-phosphate + NADPH + H(+)</text>
        <dbReference type="Rhea" id="RHEA:21588"/>
        <dbReference type="ChEBI" id="CHEBI:15378"/>
        <dbReference type="ChEBI" id="CHEBI:29123"/>
        <dbReference type="ChEBI" id="CHEBI:43474"/>
        <dbReference type="ChEBI" id="CHEBI:57783"/>
        <dbReference type="ChEBI" id="CHEBI:57936"/>
        <dbReference type="ChEBI" id="CHEBI:58349"/>
        <dbReference type="EC" id="1.2.1.38"/>
    </reaction>
</comment>
<evidence type="ECO:0000256" key="6">
    <source>
        <dbReference type="HAMAP-Rule" id="MF_01110"/>
    </source>
</evidence>
<reference evidence="8 9" key="1">
    <citation type="submission" date="2016-04" db="EMBL/GenBank/DDBJ databases">
        <title>Deep-sea bacteria in the southern Pacific.</title>
        <authorList>
            <person name="Tang K."/>
        </authorList>
    </citation>
    <scope>NUCLEOTIDE SEQUENCE [LARGE SCALE GENOMIC DNA]</scope>
    <source>
        <strain evidence="8 9">JLT2014</strain>
    </source>
</reference>
<keyword evidence="5 6" id="KW-0560">Oxidoreductase</keyword>
<dbReference type="InterPro" id="IPR050085">
    <property type="entry name" value="AGPR"/>
</dbReference>
<gene>
    <name evidence="6" type="primary">argC</name>
    <name evidence="8" type="ORF">Ga0080574_TMP3752</name>
</gene>